<evidence type="ECO:0000313" key="2">
    <source>
        <dbReference type="Proteomes" id="UP001184150"/>
    </source>
</evidence>
<comment type="caution">
    <text evidence="1">The sequence shown here is derived from an EMBL/GenBank/DDBJ whole genome shotgun (WGS) entry which is preliminary data.</text>
</comment>
<accession>A0ABU1MQT3</accession>
<protein>
    <recommendedName>
        <fullName evidence="3">Alpha/beta hydrolase family protein</fullName>
    </recommendedName>
</protein>
<dbReference type="EMBL" id="JAVDRD010000011">
    <property type="protein sequence ID" value="MDR6512716.1"/>
    <property type="molecule type" value="Genomic_DNA"/>
</dbReference>
<evidence type="ECO:0000313" key="1">
    <source>
        <dbReference type="EMBL" id="MDR6512716.1"/>
    </source>
</evidence>
<reference evidence="1 2" key="1">
    <citation type="submission" date="2023-07" db="EMBL/GenBank/DDBJ databases">
        <title>Sorghum-associated microbial communities from plants grown in Nebraska, USA.</title>
        <authorList>
            <person name="Schachtman D."/>
        </authorList>
    </citation>
    <scope>NUCLEOTIDE SEQUENCE [LARGE SCALE GENOMIC DNA]</scope>
    <source>
        <strain evidence="1 2">DS1027</strain>
    </source>
</reference>
<dbReference type="Gene3D" id="3.40.50.1820">
    <property type="entry name" value="alpha/beta hydrolase"/>
    <property type="match status" value="1"/>
</dbReference>
<dbReference type="RefSeq" id="WP_309806183.1">
    <property type="nucleotide sequence ID" value="NZ_JAVDRD010000011.1"/>
</dbReference>
<name>A0ABU1MQT3_9SPHN</name>
<organism evidence="1 2">
    <name type="scientific">Novosphingobium capsulatum</name>
    <dbReference type="NCBI Taxonomy" id="13688"/>
    <lineage>
        <taxon>Bacteria</taxon>
        <taxon>Pseudomonadati</taxon>
        <taxon>Pseudomonadota</taxon>
        <taxon>Alphaproteobacteria</taxon>
        <taxon>Sphingomonadales</taxon>
        <taxon>Sphingomonadaceae</taxon>
        <taxon>Novosphingobium</taxon>
    </lineage>
</organism>
<proteinExistence type="predicted"/>
<evidence type="ECO:0008006" key="3">
    <source>
        <dbReference type="Google" id="ProtNLM"/>
    </source>
</evidence>
<dbReference type="SUPFAM" id="SSF53474">
    <property type="entry name" value="alpha/beta-Hydrolases"/>
    <property type="match status" value="1"/>
</dbReference>
<keyword evidence="2" id="KW-1185">Reference proteome</keyword>
<dbReference type="Proteomes" id="UP001184150">
    <property type="component" value="Unassembled WGS sequence"/>
</dbReference>
<gene>
    <name evidence="1" type="ORF">J2792_003601</name>
</gene>
<dbReference type="InterPro" id="IPR029058">
    <property type="entry name" value="AB_hydrolase_fold"/>
</dbReference>
<sequence>MTNMSAFVRSLRRKLATLRPGDNRFNVRTHTLLAPRGLDTVPIAFRVRLVPQATRMVISLHGAADPARRHRGVFNGFNPDLADCIQVAVSDPSLQVPGDFAIAWFAGHRDFDTPALLTRAFAEMAKAWGIERTIFFGTSGGGFAALAQSHAMPGSIAVVGNPQTRIARYHAPLVNAYRAACWPGLASNAALDGVTMADCTALYGAGFRNLVVYIQSLGDRHHRRAHMLPFAAAIAGLTEADRVLFHSEFHGVHSHSLPRDAYADWLRAAVISPTATPADLLDTWHALRQRPAPPTVPRGGPAKAKAKPGQVDAAAQAAGTRLEAWLRHQFTGADAVTPAPSLPAPAKEPA</sequence>